<feature type="region of interest" description="Disordered" evidence="1">
    <location>
        <begin position="168"/>
        <end position="189"/>
    </location>
</feature>
<gene>
    <name evidence="3" type="ORF">DFA_03246</name>
</gene>
<feature type="compositionally biased region" description="Low complexity" evidence="1">
    <location>
        <begin position="223"/>
        <end position="240"/>
    </location>
</feature>
<feature type="region of interest" description="Disordered" evidence="1">
    <location>
        <begin position="1"/>
        <end position="22"/>
    </location>
</feature>
<dbReference type="InterPro" id="IPR051707">
    <property type="entry name" value="PI-Interact_SigTrans_Reg"/>
</dbReference>
<proteinExistence type="predicted"/>
<dbReference type="SMART" id="SM00233">
    <property type="entry name" value="PH"/>
    <property type="match status" value="1"/>
</dbReference>
<evidence type="ECO:0000256" key="1">
    <source>
        <dbReference type="SAM" id="MobiDB-lite"/>
    </source>
</evidence>
<feature type="region of interest" description="Disordered" evidence="1">
    <location>
        <begin position="288"/>
        <end position="314"/>
    </location>
</feature>
<feature type="compositionally biased region" description="Polar residues" evidence="1">
    <location>
        <begin position="247"/>
        <end position="259"/>
    </location>
</feature>
<dbReference type="PANTHER" id="PTHR14336">
    <property type="entry name" value="TANDEM PH DOMAIN CONTAINING PROTEIN"/>
    <property type="match status" value="1"/>
</dbReference>
<feature type="region of interest" description="Disordered" evidence="1">
    <location>
        <begin position="215"/>
        <end position="273"/>
    </location>
</feature>
<reference evidence="4" key="1">
    <citation type="journal article" date="2011" name="Genome Res.">
        <title>Phylogeny-wide analysis of social amoeba genomes highlights ancient origins for complex intercellular communication.</title>
        <authorList>
            <person name="Heidel A.J."/>
            <person name="Lawal H.M."/>
            <person name="Felder M."/>
            <person name="Schilde C."/>
            <person name="Helps N.R."/>
            <person name="Tunggal B."/>
            <person name="Rivero F."/>
            <person name="John U."/>
            <person name="Schleicher M."/>
            <person name="Eichinger L."/>
            <person name="Platzer M."/>
            <person name="Noegel A.A."/>
            <person name="Schaap P."/>
            <person name="Gloeckner G."/>
        </authorList>
    </citation>
    <scope>NUCLEOTIDE SEQUENCE [LARGE SCALE GENOMIC DNA]</scope>
    <source>
        <strain evidence="4">SH3</strain>
    </source>
</reference>
<dbReference type="Pfam" id="PF00169">
    <property type="entry name" value="PH"/>
    <property type="match status" value="1"/>
</dbReference>
<sequence length="314" mass="34635">MVSKTSSSSSSSSSSPPKNVTVNDLMKELPQPIKFGYLKKLGGSGISKNWRKRFFILTESGILYYFKHRTSNEPVGCVDLSQYTKVFKDPSKKNLFYILNENDQHTRVFHLISENATDQEQWTKEINAFFEGDISDLKNHLMDVQKKKQFNTLTKNEMKNSCNDYASTASSLSDNGTDGGTQGSESSSDSFLDNYQLVFRGHRISLVSNSFIGSGNGNGSGSGVLSTSTSSSTTTTSLSNSPPPTSRFNNMYLGNNNNETTTSTTSTTTSPQLQSNVKVTLQQIDYNQHPSSSSSQHFVDVVIDDDDDDDDEDD</sequence>
<keyword evidence="4" id="KW-1185">Reference proteome</keyword>
<dbReference type="Gene3D" id="2.30.29.30">
    <property type="entry name" value="Pleckstrin-homology domain (PH domain)/Phosphotyrosine-binding domain (PTB)"/>
    <property type="match status" value="1"/>
</dbReference>
<feature type="domain" description="PH" evidence="2">
    <location>
        <begin position="31"/>
        <end position="131"/>
    </location>
</feature>
<feature type="compositionally biased region" description="Low complexity" evidence="1">
    <location>
        <begin position="1"/>
        <end position="15"/>
    </location>
</feature>
<evidence type="ECO:0000313" key="3">
    <source>
        <dbReference type="EMBL" id="EGG25000.1"/>
    </source>
</evidence>
<dbReference type="PANTHER" id="PTHR14336:SF8">
    <property type="entry name" value="PROTEIN OPY1"/>
    <property type="match status" value="1"/>
</dbReference>
<feature type="compositionally biased region" description="Polar residues" evidence="1">
    <location>
        <begin position="288"/>
        <end position="297"/>
    </location>
</feature>
<dbReference type="KEGG" id="dfa:DFA_03246"/>
<dbReference type="InterPro" id="IPR001849">
    <property type="entry name" value="PH_domain"/>
</dbReference>
<accession>F4PH16</accession>
<dbReference type="OMA" id="KGISKNW"/>
<dbReference type="InterPro" id="IPR011993">
    <property type="entry name" value="PH-like_dom_sf"/>
</dbReference>
<dbReference type="PROSITE" id="PS50003">
    <property type="entry name" value="PH_DOMAIN"/>
    <property type="match status" value="1"/>
</dbReference>
<dbReference type="SUPFAM" id="SSF50729">
    <property type="entry name" value="PH domain-like"/>
    <property type="match status" value="1"/>
</dbReference>
<dbReference type="OrthoDB" id="185175at2759"/>
<feature type="compositionally biased region" description="Acidic residues" evidence="1">
    <location>
        <begin position="302"/>
        <end position="314"/>
    </location>
</feature>
<evidence type="ECO:0000259" key="2">
    <source>
        <dbReference type="PROSITE" id="PS50003"/>
    </source>
</evidence>
<dbReference type="GeneID" id="14877529"/>
<protein>
    <recommendedName>
        <fullName evidence="2">PH domain-containing protein</fullName>
    </recommendedName>
</protein>
<evidence type="ECO:0000313" key="4">
    <source>
        <dbReference type="Proteomes" id="UP000007797"/>
    </source>
</evidence>
<dbReference type="RefSeq" id="XP_004362851.1">
    <property type="nucleotide sequence ID" value="XM_004362794.1"/>
</dbReference>
<feature type="compositionally biased region" description="Low complexity" evidence="1">
    <location>
        <begin position="260"/>
        <end position="270"/>
    </location>
</feature>
<organism evidence="3 4">
    <name type="scientific">Cavenderia fasciculata</name>
    <name type="common">Slime mold</name>
    <name type="synonym">Dictyostelium fasciculatum</name>
    <dbReference type="NCBI Taxonomy" id="261658"/>
    <lineage>
        <taxon>Eukaryota</taxon>
        <taxon>Amoebozoa</taxon>
        <taxon>Evosea</taxon>
        <taxon>Eumycetozoa</taxon>
        <taxon>Dictyostelia</taxon>
        <taxon>Acytosteliales</taxon>
        <taxon>Cavenderiaceae</taxon>
        <taxon>Cavenderia</taxon>
    </lineage>
</organism>
<dbReference type="Proteomes" id="UP000007797">
    <property type="component" value="Unassembled WGS sequence"/>
</dbReference>
<dbReference type="AlphaFoldDB" id="F4PH16"/>
<dbReference type="EMBL" id="GL883006">
    <property type="protein sequence ID" value="EGG25000.1"/>
    <property type="molecule type" value="Genomic_DNA"/>
</dbReference>
<name>F4PH16_CACFS</name>